<sequence length="117" mass="12122">MAYILRSAFFIGAIYMMSPVETVPPPATATGGLSGATAAMARPLPALGGAGVKDAMTLAGEAARVWSDLDPQTRERLLDLLAERRPAAGRATPSADTLSGRDRAVPWRGEAARGTQG</sequence>
<reference evidence="2 3" key="1">
    <citation type="submission" date="2023-05" db="EMBL/GenBank/DDBJ databases">
        <title>Chelatococcus sp. nov., a moderately thermophilic bacterium isolated from hot spring microbial mat.</title>
        <authorList>
            <person name="Hu C.-J."/>
            <person name="Li W.-J."/>
        </authorList>
    </citation>
    <scope>NUCLEOTIDE SEQUENCE [LARGE SCALE GENOMIC DNA]</scope>
    <source>
        <strain evidence="2 3">SYSU G07232</strain>
    </source>
</reference>
<keyword evidence="3" id="KW-1185">Reference proteome</keyword>
<proteinExistence type="predicted"/>
<feature type="region of interest" description="Disordered" evidence="1">
    <location>
        <begin position="84"/>
        <end position="117"/>
    </location>
</feature>
<dbReference type="Proteomes" id="UP001321492">
    <property type="component" value="Unassembled WGS sequence"/>
</dbReference>
<dbReference type="RefSeq" id="WP_283741044.1">
    <property type="nucleotide sequence ID" value="NZ_JASJEV010000007.1"/>
</dbReference>
<gene>
    <name evidence="2" type="ORF">QNA08_12485</name>
</gene>
<organism evidence="2 3">
    <name type="scientific">Chelatococcus albus</name>
    <dbReference type="NCBI Taxonomy" id="3047466"/>
    <lineage>
        <taxon>Bacteria</taxon>
        <taxon>Pseudomonadati</taxon>
        <taxon>Pseudomonadota</taxon>
        <taxon>Alphaproteobacteria</taxon>
        <taxon>Hyphomicrobiales</taxon>
        <taxon>Chelatococcaceae</taxon>
        <taxon>Chelatococcus</taxon>
    </lineage>
</organism>
<evidence type="ECO:0000313" key="2">
    <source>
        <dbReference type="EMBL" id="MDJ1159054.1"/>
    </source>
</evidence>
<accession>A0ABT7AJR2</accession>
<dbReference type="EMBL" id="JASJEV010000007">
    <property type="protein sequence ID" value="MDJ1159054.1"/>
    <property type="molecule type" value="Genomic_DNA"/>
</dbReference>
<evidence type="ECO:0000256" key="1">
    <source>
        <dbReference type="SAM" id="MobiDB-lite"/>
    </source>
</evidence>
<name>A0ABT7AJR2_9HYPH</name>
<protein>
    <submittedName>
        <fullName evidence="2">Uncharacterized protein</fullName>
    </submittedName>
</protein>
<evidence type="ECO:0000313" key="3">
    <source>
        <dbReference type="Proteomes" id="UP001321492"/>
    </source>
</evidence>
<comment type="caution">
    <text evidence="2">The sequence shown here is derived from an EMBL/GenBank/DDBJ whole genome shotgun (WGS) entry which is preliminary data.</text>
</comment>